<keyword evidence="3" id="KW-1185">Reference proteome</keyword>
<gene>
    <name evidence="2" type="ORF">ACFQMJ_15795</name>
</gene>
<dbReference type="InterPro" id="IPR014973">
    <property type="entry name" value="DUF1835"/>
</dbReference>
<protein>
    <submittedName>
        <fullName evidence="2">DUF1835 domain-containing protein</fullName>
    </submittedName>
</protein>
<organism evidence="2 3">
    <name type="scientific">Cohnella cellulosilytica</name>
    <dbReference type="NCBI Taxonomy" id="986710"/>
    <lineage>
        <taxon>Bacteria</taxon>
        <taxon>Bacillati</taxon>
        <taxon>Bacillota</taxon>
        <taxon>Bacilli</taxon>
        <taxon>Bacillales</taxon>
        <taxon>Paenibacillaceae</taxon>
        <taxon>Cohnella</taxon>
    </lineage>
</organism>
<name>A0ABW2FDJ5_9BACL</name>
<comment type="caution">
    <text evidence="2">The sequence shown here is derived from an EMBL/GenBank/DDBJ whole genome shotgun (WGS) entry which is preliminary data.</text>
</comment>
<evidence type="ECO:0000259" key="1">
    <source>
        <dbReference type="Pfam" id="PF08874"/>
    </source>
</evidence>
<dbReference type="RefSeq" id="WP_378046308.1">
    <property type="nucleotide sequence ID" value="NZ_JBHMDN010000010.1"/>
</dbReference>
<accession>A0ABW2FDJ5</accession>
<evidence type="ECO:0000313" key="2">
    <source>
        <dbReference type="EMBL" id="MFC7149989.1"/>
    </source>
</evidence>
<sequence>MLHIVNGDHVGNSLRSGGIAGDVLVWRELYTEGPVFADPRREIRTDYMVDALGVPRDEWKAALDEQTNAFEHAAEREEIVLWFEHDLFDQTMLVRLLHEFERQPLGRTRLSLVCVGEYPGFEPFHRTESISGSEASTFAALAKYGAGTKRRRSWNADDRLALPPFAHPCTARTSAQSP</sequence>
<dbReference type="Pfam" id="PF08874">
    <property type="entry name" value="DUF1835"/>
    <property type="match status" value="1"/>
</dbReference>
<dbReference type="Proteomes" id="UP001596378">
    <property type="component" value="Unassembled WGS sequence"/>
</dbReference>
<reference evidence="3" key="1">
    <citation type="journal article" date="2019" name="Int. J. Syst. Evol. Microbiol.">
        <title>The Global Catalogue of Microorganisms (GCM) 10K type strain sequencing project: providing services to taxonomists for standard genome sequencing and annotation.</title>
        <authorList>
            <consortium name="The Broad Institute Genomics Platform"/>
            <consortium name="The Broad Institute Genome Sequencing Center for Infectious Disease"/>
            <person name="Wu L."/>
            <person name="Ma J."/>
        </authorList>
    </citation>
    <scope>NUCLEOTIDE SEQUENCE [LARGE SCALE GENOMIC DNA]</scope>
    <source>
        <strain evidence="3">KCTC 12907</strain>
    </source>
</reference>
<evidence type="ECO:0000313" key="3">
    <source>
        <dbReference type="Proteomes" id="UP001596378"/>
    </source>
</evidence>
<proteinExistence type="predicted"/>
<feature type="domain" description="DUF1835" evidence="1">
    <location>
        <begin position="2"/>
        <end position="104"/>
    </location>
</feature>
<dbReference type="EMBL" id="JBHTAI010000009">
    <property type="protein sequence ID" value="MFC7149989.1"/>
    <property type="molecule type" value="Genomic_DNA"/>
</dbReference>